<comment type="similarity">
    <text evidence="2">Belongs to the TspO/BZRP family.</text>
</comment>
<dbReference type="EMBL" id="JANLCK010000009">
    <property type="protein sequence ID" value="MCS5727294.1"/>
    <property type="molecule type" value="Genomic_DNA"/>
</dbReference>
<keyword evidence="3 6" id="KW-0812">Transmembrane</keyword>
<feature type="transmembrane region" description="Helical" evidence="6">
    <location>
        <begin position="90"/>
        <end position="107"/>
    </location>
</feature>
<protein>
    <submittedName>
        <fullName evidence="7">Tryptophan-rich sensory protein</fullName>
    </submittedName>
</protein>
<reference evidence="7" key="1">
    <citation type="submission" date="2022-08" db="EMBL/GenBank/DDBJ databases">
        <authorList>
            <person name="Deng Y."/>
            <person name="Han X.-F."/>
            <person name="Zhang Y.-Q."/>
        </authorList>
    </citation>
    <scope>NUCLEOTIDE SEQUENCE</scope>
    <source>
        <strain evidence="7">CPCC 203407</strain>
    </source>
</reference>
<sequence>MSENRTSDRLRQSVVALSAVLAVVGSFIGSGAAGGTPIQEAAGGALGADSTQLAPAGPAFSIWSVIYLGLIAYAIWQFLPRQTSSSRQRVLGYPIAVTLLLNSAWILSVQAGLLALSVVVIVVLLVALLFTFVRVVRTRRDGQGVVQSIVVDGTVGLYLGWVCVATAANITAALTAGGFDGFGGAPEVWGVAIVVVTAALGIALAAWDSGRLAPTASLVWGLAWVAVSRLTGELLSPPVAVAAVIAASALVVATVVLRIAHLRKR</sequence>
<dbReference type="PANTHER" id="PTHR33802">
    <property type="entry name" value="SI:CH211-161H7.5-RELATED"/>
    <property type="match status" value="1"/>
</dbReference>
<dbReference type="GO" id="GO:0016020">
    <property type="term" value="C:membrane"/>
    <property type="evidence" value="ECO:0007669"/>
    <property type="project" value="UniProtKB-SubCell"/>
</dbReference>
<dbReference type="PANTHER" id="PTHR33802:SF1">
    <property type="entry name" value="XK-RELATED PROTEIN"/>
    <property type="match status" value="1"/>
</dbReference>
<comment type="subcellular location">
    <subcellularLocation>
        <location evidence="1">Membrane</location>
        <topology evidence="1">Multi-pass membrane protein</topology>
    </subcellularLocation>
</comment>
<feature type="transmembrane region" description="Helical" evidence="6">
    <location>
        <begin position="188"/>
        <end position="207"/>
    </location>
</feature>
<comment type="caution">
    <text evidence="7">The sequence shown here is derived from an EMBL/GenBank/DDBJ whole genome shotgun (WGS) entry which is preliminary data.</text>
</comment>
<feature type="transmembrane region" description="Helical" evidence="6">
    <location>
        <begin position="238"/>
        <end position="260"/>
    </location>
</feature>
<dbReference type="InterPro" id="IPR004307">
    <property type="entry name" value="TspO_MBR"/>
</dbReference>
<evidence type="ECO:0000313" key="7">
    <source>
        <dbReference type="EMBL" id="MCS5727294.1"/>
    </source>
</evidence>
<accession>A0AA42BW06</accession>
<organism evidence="7 8">
    <name type="scientific">Herbiconiux oxytropis</name>
    <dbReference type="NCBI Taxonomy" id="2970915"/>
    <lineage>
        <taxon>Bacteria</taxon>
        <taxon>Bacillati</taxon>
        <taxon>Actinomycetota</taxon>
        <taxon>Actinomycetes</taxon>
        <taxon>Micrococcales</taxon>
        <taxon>Microbacteriaceae</taxon>
        <taxon>Herbiconiux</taxon>
    </lineage>
</organism>
<evidence type="ECO:0000313" key="8">
    <source>
        <dbReference type="Proteomes" id="UP001165587"/>
    </source>
</evidence>
<evidence type="ECO:0000256" key="5">
    <source>
        <dbReference type="ARBA" id="ARBA00023136"/>
    </source>
</evidence>
<feature type="transmembrane region" description="Helical" evidence="6">
    <location>
        <begin position="157"/>
        <end position="176"/>
    </location>
</feature>
<dbReference type="Gene3D" id="1.20.1260.100">
    <property type="entry name" value="TspO/MBR protein"/>
    <property type="match status" value="1"/>
</dbReference>
<evidence type="ECO:0000256" key="4">
    <source>
        <dbReference type="ARBA" id="ARBA00022989"/>
    </source>
</evidence>
<name>A0AA42BW06_9MICO</name>
<keyword evidence="5 6" id="KW-0472">Membrane</keyword>
<proteinExistence type="inferred from homology"/>
<gene>
    <name evidence="7" type="ORF">N1028_15470</name>
</gene>
<dbReference type="AlphaFoldDB" id="A0AA42BW06"/>
<dbReference type="Proteomes" id="UP001165587">
    <property type="component" value="Unassembled WGS sequence"/>
</dbReference>
<keyword evidence="8" id="KW-1185">Reference proteome</keyword>
<dbReference type="InterPro" id="IPR038330">
    <property type="entry name" value="TspO/MBR-related_sf"/>
</dbReference>
<feature type="transmembrane region" description="Helical" evidence="6">
    <location>
        <begin position="113"/>
        <end position="136"/>
    </location>
</feature>
<feature type="transmembrane region" description="Helical" evidence="6">
    <location>
        <begin position="212"/>
        <end position="232"/>
    </location>
</feature>
<evidence type="ECO:0000256" key="6">
    <source>
        <dbReference type="SAM" id="Phobius"/>
    </source>
</evidence>
<keyword evidence="4 6" id="KW-1133">Transmembrane helix</keyword>
<dbReference type="Pfam" id="PF03073">
    <property type="entry name" value="TspO_MBR"/>
    <property type="match status" value="1"/>
</dbReference>
<evidence type="ECO:0000256" key="2">
    <source>
        <dbReference type="ARBA" id="ARBA00007524"/>
    </source>
</evidence>
<evidence type="ECO:0000256" key="3">
    <source>
        <dbReference type="ARBA" id="ARBA00022692"/>
    </source>
</evidence>
<evidence type="ECO:0000256" key="1">
    <source>
        <dbReference type="ARBA" id="ARBA00004141"/>
    </source>
</evidence>
<feature type="transmembrane region" description="Helical" evidence="6">
    <location>
        <begin position="57"/>
        <end position="78"/>
    </location>
</feature>